<dbReference type="GO" id="GO:0008324">
    <property type="term" value="F:monoatomic cation transmembrane transporter activity"/>
    <property type="evidence" value="ECO:0007669"/>
    <property type="project" value="InterPro"/>
</dbReference>
<dbReference type="RefSeq" id="WP_184487041.1">
    <property type="nucleotide sequence ID" value="NZ_JAAEDJ010000043.1"/>
</dbReference>
<organism evidence="1 2">
    <name type="scientific">Neoroseomonas alkaliterrae</name>
    <dbReference type="NCBI Taxonomy" id="1452450"/>
    <lineage>
        <taxon>Bacteria</taxon>
        <taxon>Pseudomonadati</taxon>
        <taxon>Pseudomonadota</taxon>
        <taxon>Alphaproteobacteria</taxon>
        <taxon>Acetobacterales</taxon>
        <taxon>Acetobacteraceae</taxon>
        <taxon>Neoroseomonas</taxon>
    </lineage>
</organism>
<dbReference type="Pfam" id="PF01899">
    <property type="entry name" value="MNHE"/>
    <property type="match status" value="1"/>
</dbReference>
<comment type="caution">
    <text evidence="1">The sequence shown here is derived from an EMBL/GenBank/DDBJ whole genome shotgun (WGS) entry which is preliminary data.</text>
</comment>
<dbReference type="InterPro" id="IPR002758">
    <property type="entry name" value="Cation_antiport_E"/>
</dbReference>
<dbReference type="Proteomes" id="UP000562254">
    <property type="component" value="Unassembled WGS sequence"/>
</dbReference>
<reference evidence="1 2" key="1">
    <citation type="submission" date="2020-08" db="EMBL/GenBank/DDBJ databases">
        <title>Genomic Encyclopedia of Type Strains, Phase IV (KMG-IV): sequencing the most valuable type-strain genomes for metagenomic binning, comparative biology and taxonomic classification.</title>
        <authorList>
            <person name="Goeker M."/>
        </authorList>
    </citation>
    <scope>NUCLEOTIDE SEQUENCE [LARGE SCALE GENOMIC DNA]</scope>
    <source>
        <strain evidence="1 2">DSM 25895</strain>
    </source>
</reference>
<protein>
    <submittedName>
        <fullName evidence="1">Multicomponent Na+:H+ antiporter subunit E</fullName>
    </submittedName>
</protein>
<gene>
    <name evidence="1" type="ORF">FHS88_003803</name>
</gene>
<name>A0A840YAS1_9PROT</name>
<dbReference type="EMBL" id="JACIJE010000015">
    <property type="protein sequence ID" value="MBB5691642.1"/>
    <property type="molecule type" value="Genomic_DNA"/>
</dbReference>
<proteinExistence type="predicted"/>
<evidence type="ECO:0000313" key="2">
    <source>
        <dbReference type="Proteomes" id="UP000562254"/>
    </source>
</evidence>
<evidence type="ECO:0000313" key="1">
    <source>
        <dbReference type="EMBL" id="MBB5691642.1"/>
    </source>
</evidence>
<dbReference type="AlphaFoldDB" id="A0A840YAS1"/>
<dbReference type="GO" id="GO:0016020">
    <property type="term" value="C:membrane"/>
    <property type="evidence" value="ECO:0007669"/>
    <property type="project" value="InterPro"/>
</dbReference>
<accession>A0A840YAS1</accession>
<sequence>MATAAILRFTLLAALWIVLAGHGWTDLPVGLVAAAFATWASLSLLPPSQLRLRPHSCMVLLLRFPWAALRAGLQVARLALDPRVSPTPSEVIYVPRLPPGRARDAFLAYASLLPGTLPAGPDVSGGIVVHALNGTAGVLESLAEEEARFARAFRLDD</sequence>
<keyword evidence="2" id="KW-1185">Reference proteome</keyword>